<evidence type="ECO:0000313" key="2">
    <source>
        <dbReference type="Proteomes" id="UP000003639"/>
    </source>
</evidence>
<accession>A6NRD6</accession>
<reference evidence="1 2" key="1">
    <citation type="submission" date="2007-04" db="EMBL/GenBank/DDBJ databases">
        <authorList>
            <person name="Fulton L."/>
            <person name="Clifton S."/>
            <person name="Fulton B."/>
            <person name="Xu J."/>
            <person name="Minx P."/>
            <person name="Pepin K.H."/>
            <person name="Johnson M."/>
            <person name="Thiruvilangam P."/>
            <person name="Bhonagiri V."/>
            <person name="Nash W.E."/>
            <person name="Mardis E.R."/>
            <person name="Wilson R.K."/>
        </authorList>
    </citation>
    <scope>NUCLEOTIDE SEQUENCE [LARGE SCALE GENOMIC DNA]</scope>
    <source>
        <strain evidence="1 2">ATCC 29799</strain>
    </source>
</reference>
<gene>
    <name evidence="1" type="ORF">BACCAP_00764</name>
</gene>
<sequence>MLLELLGWTELTSTYSLEEQTHVRTALAGLGIRYKLKTINRTSPSAISPSRRAYTGTYGENRALSYEYMFYVKRRDLDAARGALRIGR</sequence>
<organism evidence="1 2">
    <name type="scientific">Pseudoflavonifractor capillosus ATCC 29799</name>
    <dbReference type="NCBI Taxonomy" id="411467"/>
    <lineage>
        <taxon>Bacteria</taxon>
        <taxon>Bacillati</taxon>
        <taxon>Bacillota</taxon>
        <taxon>Clostridia</taxon>
        <taxon>Eubacteriales</taxon>
        <taxon>Oscillospiraceae</taxon>
        <taxon>Pseudoflavonifractor</taxon>
    </lineage>
</organism>
<name>A6NRD6_9FIRM</name>
<evidence type="ECO:0008006" key="3">
    <source>
        <dbReference type="Google" id="ProtNLM"/>
    </source>
</evidence>
<protein>
    <recommendedName>
        <fullName evidence="3">DUF2007 domain-containing protein</fullName>
    </recommendedName>
</protein>
<dbReference type="STRING" id="411467.BACCAP_00764"/>
<dbReference type="eggNOG" id="ENOG5030GXD">
    <property type="taxonomic scope" value="Bacteria"/>
</dbReference>
<keyword evidence="2" id="KW-1185">Reference proteome</keyword>
<comment type="caution">
    <text evidence="1">The sequence shown here is derived from an EMBL/GenBank/DDBJ whole genome shotgun (WGS) entry which is preliminary data.</text>
</comment>
<reference evidence="1 2" key="2">
    <citation type="submission" date="2007-06" db="EMBL/GenBank/DDBJ databases">
        <title>Draft genome sequence of Pseudoflavonifractor capillosus ATCC 29799.</title>
        <authorList>
            <person name="Sudarsanam P."/>
            <person name="Ley R."/>
            <person name="Guruge J."/>
            <person name="Turnbaugh P.J."/>
            <person name="Mahowald M."/>
            <person name="Liep D."/>
            <person name="Gordon J."/>
        </authorList>
    </citation>
    <scope>NUCLEOTIDE SEQUENCE [LARGE SCALE GENOMIC DNA]</scope>
    <source>
        <strain evidence="1 2">ATCC 29799</strain>
    </source>
</reference>
<dbReference type="RefSeq" id="WP_006571313.1">
    <property type="nucleotide sequence ID" value="NZ_AAXG02000005.1"/>
</dbReference>
<dbReference type="Proteomes" id="UP000003639">
    <property type="component" value="Unassembled WGS sequence"/>
</dbReference>
<dbReference type="EMBL" id="AAXG02000005">
    <property type="protein sequence ID" value="EDN01632.1"/>
    <property type="molecule type" value="Genomic_DNA"/>
</dbReference>
<proteinExistence type="predicted"/>
<evidence type="ECO:0000313" key="1">
    <source>
        <dbReference type="EMBL" id="EDN01632.1"/>
    </source>
</evidence>
<dbReference type="OrthoDB" id="1734503at2"/>
<dbReference type="AlphaFoldDB" id="A6NRD6"/>